<dbReference type="PROSITE" id="PS01055">
    <property type="entry name" value="DNA_LIGASE_N1"/>
    <property type="match status" value="1"/>
</dbReference>
<name>A0A1G9NGY3_9FIRM</name>
<dbReference type="Pfam" id="PF01653">
    <property type="entry name" value="DNA_ligase_aden"/>
    <property type="match status" value="1"/>
</dbReference>
<evidence type="ECO:0000256" key="9">
    <source>
        <dbReference type="ARBA" id="ARBA00022842"/>
    </source>
</evidence>
<feature type="binding site" evidence="15">
    <location>
        <position position="143"/>
    </location>
    <ligand>
        <name>NAD(+)</name>
        <dbReference type="ChEBI" id="CHEBI:57540"/>
    </ligand>
</feature>
<evidence type="ECO:0000256" key="1">
    <source>
        <dbReference type="ARBA" id="ARBA00004067"/>
    </source>
</evidence>
<dbReference type="SMART" id="SM00278">
    <property type="entry name" value="HhH1"/>
    <property type="match status" value="4"/>
</dbReference>
<feature type="binding site" evidence="15">
    <location>
        <position position="410"/>
    </location>
    <ligand>
        <name>Zn(2+)</name>
        <dbReference type="ChEBI" id="CHEBI:29105"/>
    </ligand>
</feature>
<accession>A0A1G9NGY3</accession>
<evidence type="ECO:0000256" key="15">
    <source>
        <dbReference type="HAMAP-Rule" id="MF_01588"/>
    </source>
</evidence>
<dbReference type="Pfam" id="PF14520">
    <property type="entry name" value="HHH_5"/>
    <property type="match status" value="1"/>
</dbReference>
<dbReference type="Gene3D" id="1.10.150.20">
    <property type="entry name" value="5' to 3' exonuclease, C-terminal subdomain"/>
    <property type="match status" value="2"/>
</dbReference>
<dbReference type="FunFam" id="1.10.150.20:FF:000007">
    <property type="entry name" value="DNA ligase"/>
    <property type="match status" value="1"/>
</dbReference>
<dbReference type="FunFam" id="1.10.287.610:FF:000002">
    <property type="entry name" value="DNA ligase"/>
    <property type="match status" value="1"/>
</dbReference>
<comment type="function">
    <text evidence="1 15">DNA ligase that catalyzes the formation of phosphodiester linkages between 5'-phosphoryl and 3'-hydroxyl groups in double-stranded DNA using NAD as a coenzyme and as the energy source for the reaction. It is essential for DNA replication and repair of damaged DNA.</text>
</comment>
<evidence type="ECO:0000256" key="13">
    <source>
        <dbReference type="ARBA" id="ARBA00034005"/>
    </source>
</evidence>
<evidence type="ECO:0000313" key="18">
    <source>
        <dbReference type="EMBL" id="SDL85664.1"/>
    </source>
</evidence>
<dbReference type="InterPro" id="IPR041663">
    <property type="entry name" value="DisA/LigA_HHH"/>
</dbReference>
<dbReference type="Gene3D" id="6.20.10.30">
    <property type="match status" value="1"/>
</dbReference>
<dbReference type="Gene3D" id="2.40.50.140">
    <property type="entry name" value="Nucleic acid-binding proteins"/>
    <property type="match status" value="1"/>
</dbReference>
<feature type="active site" description="N6-AMP-lysine intermediate" evidence="15">
    <location>
        <position position="122"/>
    </location>
</feature>
<keyword evidence="7 15" id="KW-0227">DNA damage</keyword>
<dbReference type="InterPro" id="IPR036420">
    <property type="entry name" value="BRCT_dom_sf"/>
</dbReference>
<evidence type="ECO:0000256" key="6">
    <source>
        <dbReference type="ARBA" id="ARBA00022723"/>
    </source>
</evidence>
<evidence type="ECO:0000256" key="3">
    <source>
        <dbReference type="ARBA" id="ARBA00013308"/>
    </source>
</evidence>
<keyword evidence="8 15" id="KW-0862">Zinc</keyword>
<dbReference type="CDD" id="cd00114">
    <property type="entry name" value="LIGANc"/>
    <property type="match status" value="1"/>
</dbReference>
<dbReference type="InterPro" id="IPR004150">
    <property type="entry name" value="NAD_DNA_ligase_OB"/>
</dbReference>
<dbReference type="Proteomes" id="UP000199476">
    <property type="component" value="Unassembled WGS sequence"/>
</dbReference>
<dbReference type="InterPro" id="IPR001357">
    <property type="entry name" value="BRCT_dom"/>
</dbReference>
<dbReference type="SMART" id="SM00532">
    <property type="entry name" value="LIGANc"/>
    <property type="match status" value="1"/>
</dbReference>
<gene>
    <name evidence="15" type="primary">ligA</name>
    <name evidence="18" type="ORF">SAMN04488692_11070</name>
</gene>
<evidence type="ECO:0000256" key="5">
    <source>
        <dbReference type="ARBA" id="ARBA00022705"/>
    </source>
</evidence>
<evidence type="ECO:0000256" key="14">
    <source>
        <dbReference type="ARBA" id="ARBA00060881"/>
    </source>
</evidence>
<dbReference type="STRING" id="321763.SAMN04488692_11070"/>
<dbReference type="CDD" id="cd17748">
    <property type="entry name" value="BRCT_DNA_ligase_like"/>
    <property type="match status" value="1"/>
</dbReference>
<feature type="binding site" evidence="15">
    <location>
        <position position="177"/>
    </location>
    <ligand>
        <name>NAD(+)</name>
        <dbReference type="ChEBI" id="CHEBI:57540"/>
    </ligand>
</feature>
<evidence type="ECO:0000313" key="19">
    <source>
        <dbReference type="Proteomes" id="UP000199476"/>
    </source>
</evidence>
<dbReference type="InterPro" id="IPR001679">
    <property type="entry name" value="DNA_ligase"/>
</dbReference>
<sequence>MDEEVDDLQERIEELREKLHYHNRRYHVYDDPVISDAEYDEMMQELKELERRHPRFQDPNSPTRRVGGEPLDEFEKVEHSQRMLSLDNAFDDDDLYDFADRIERRLDSHKIKEEPDYVIEHKVDGLAVILRYRDGRLELAATRGDGSVGENVTANIKTIPSVPLRLSRPADIEIRGEVFMPEDEFEEMNRRRLEEDKNLFANPRNAAAGSVRQLDPSIAAERPLDFLAYSLLETSADNFDRHVKAMEFMKKLGFKTNQYWRKDSVEKAAVLCWEWTEKRNQLNYEIDGMVIKVDQLALREVLGSTSSSPRWAIAYKFPAQQKSTRVKDIVVSVGRTGALTPNAILEPVDIDGSTVSRATLHNEDEIERKDVRIGDRVIIQKAGDIIPEVVRVIKEERNGGEAKFNMPECCPSCGSEVSRDPDEAVLRCSNAACPAQLRESILHFVSREAMNIEGIGPSLVDRMMEAKLVEDYGDLYYLEKDELIRLERVASKSADNILQAIKESKNREFDRLIYALGIRHVGSRTAALICEHFNSLERIKKAGVEDLKEIDEVGPVIARSVADFFEREKNQEILQKLKDAGLPTEMKEQSDSDNLEDLRFVLTGRLDDFTRQEASEAIEQRGGRVTSSVSGRTDYLVAGENPGSKLDEARERDVTVLNEDEFLNILSEKEGD</sequence>
<dbReference type="PROSITE" id="PS50172">
    <property type="entry name" value="BRCT"/>
    <property type="match status" value="1"/>
</dbReference>
<dbReference type="NCBIfam" id="NF005932">
    <property type="entry name" value="PRK07956.1"/>
    <property type="match status" value="1"/>
</dbReference>
<dbReference type="InterPro" id="IPR013839">
    <property type="entry name" value="DNAligase_adenylation"/>
</dbReference>
<keyword evidence="9 15" id="KW-0460">Magnesium</keyword>
<dbReference type="Pfam" id="PF03119">
    <property type="entry name" value="DNA_ligase_ZBD"/>
    <property type="match status" value="1"/>
</dbReference>
<feature type="binding site" evidence="15">
    <location>
        <begin position="85"/>
        <end position="86"/>
    </location>
    <ligand>
        <name>NAD(+)</name>
        <dbReference type="ChEBI" id="CHEBI:57540"/>
    </ligand>
</feature>
<feature type="binding site" evidence="15">
    <location>
        <begin position="36"/>
        <end position="40"/>
    </location>
    <ligand>
        <name>NAD(+)</name>
        <dbReference type="ChEBI" id="CHEBI:57540"/>
    </ligand>
</feature>
<dbReference type="PIRSF" id="PIRSF001604">
    <property type="entry name" value="LigA"/>
    <property type="match status" value="1"/>
</dbReference>
<dbReference type="OrthoDB" id="9759736at2"/>
<feature type="binding site" evidence="15">
    <location>
        <position position="120"/>
    </location>
    <ligand>
        <name>NAD(+)</name>
        <dbReference type="ChEBI" id="CHEBI:57540"/>
    </ligand>
</feature>
<dbReference type="EC" id="6.5.1.2" evidence="2 15"/>
<keyword evidence="19" id="KW-1185">Reference proteome</keyword>
<dbReference type="FunFam" id="3.30.470.30:FF:000001">
    <property type="entry name" value="DNA ligase"/>
    <property type="match status" value="1"/>
</dbReference>
<dbReference type="InterPro" id="IPR004149">
    <property type="entry name" value="Znf_DNAligase_C4"/>
</dbReference>
<evidence type="ECO:0000256" key="11">
    <source>
        <dbReference type="ARBA" id="ARBA00023204"/>
    </source>
</evidence>
<feature type="region of interest" description="Disordered" evidence="16">
    <location>
        <begin position="617"/>
        <end position="651"/>
    </location>
</feature>
<dbReference type="RefSeq" id="WP_089760037.1">
    <property type="nucleotide sequence ID" value="NZ_FNGO01000010.1"/>
</dbReference>
<dbReference type="InterPro" id="IPR018239">
    <property type="entry name" value="DNA_ligase_AS"/>
</dbReference>
<dbReference type="Pfam" id="PF03120">
    <property type="entry name" value="OB_DNA_ligase"/>
    <property type="match status" value="1"/>
</dbReference>
<keyword evidence="6 15" id="KW-0479">Metal-binding</keyword>
<dbReference type="GO" id="GO:0046872">
    <property type="term" value="F:metal ion binding"/>
    <property type="evidence" value="ECO:0007669"/>
    <property type="project" value="UniProtKB-KW"/>
</dbReference>
<dbReference type="AlphaFoldDB" id="A0A1G9NGY3"/>
<dbReference type="InterPro" id="IPR010994">
    <property type="entry name" value="RuvA_2-like"/>
</dbReference>
<dbReference type="Pfam" id="PF12826">
    <property type="entry name" value="HHH_2"/>
    <property type="match status" value="1"/>
</dbReference>
<evidence type="ECO:0000256" key="8">
    <source>
        <dbReference type="ARBA" id="ARBA00022833"/>
    </source>
</evidence>
<proteinExistence type="inferred from homology"/>
<dbReference type="FunFam" id="1.10.150.20:FF:000006">
    <property type="entry name" value="DNA ligase"/>
    <property type="match status" value="1"/>
</dbReference>
<dbReference type="Gene3D" id="1.10.287.610">
    <property type="entry name" value="Helix hairpin bin"/>
    <property type="match status" value="1"/>
</dbReference>
<dbReference type="GO" id="GO:0003911">
    <property type="term" value="F:DNA ligase (NAD+) activity"/>
    <property type="evidence" value="ECO:0007669"/>
    <property type="project" value="UniProtKB-UniRule"/>
</dbReference>
<comment type="cofactor">
    <cofactor evidence="15">
        <name>Mg(2+)</name>
        <dbReference type="ChEBI" id="CHEBI:18420"/>
    </cofactor>
    <cofactor evidence="15">
        <name>Mn(2+)</name>
        <dbReference type="ChEBI" id="CHEBI:29035"/>
    </cofactor>
</comment>
<feature type="binding site" evidence="15">
    <location>
        <position position="413"/>
    </location>
    <ligand>
        <name>Zn(2+)</name>
        <dbReference type="ChEBI" id="CHEBI:29105"/>
    </ligand>
</feature>
<dbReference type="SUPFAM" id="SSF52113">
    <property type="entry name" value="BRCT domain"/>
    <property type="match status" value="1"/>
</dbReference>
<comment type="similarity">
    <text evidence="14 15">Belongs to the NAD-dependent DNA ligase family. LigA subfamily.</text>
</comment>
<evidence type="ECO:0000256" key="10">
    <source>
        <dbReference type="ARBA" id="ARBA00023027"/>
    </source>
</evidence>
<dbReference type="SUPFAM" id="SSF56091">
    <property type="entry name" value="DNA ligase/mRNA capping enzyme, catalytic domain"/>
    <property type="match status" value="1"/>
</dbReference>
<evidence type="ECO:0000256" key="16">
    <source>
        <dbReference type="SAM" id="MobiDB-lite"/>
    </source>
</evidence>
<keyword evidence="12 15" id="KW-0464">Manganese</keyword>
<dbReference type="Gene3D" id="3.40.50.10190">
    <property type="entry name" value="BRCT domain"/>
    <property type="match status" value="1"/>
</dbReference>
<evidence type="ECO:0000259" key="17">
    <source>
        <dbReference type="PROSITE" id="PS50172"/>
    </source>
</evidence>
<evidence type="ECO:0000256" key="7">
    <source>
        <dbReference type="ARBA" id="ARBA00022763"/>
    </source>
</evidence>
<protein>
    <recommendedName>
        <fullName evidence="3 15">DNA ligase</fullName>
        <ecNumber evidence="2 15">6.5.1.2</ecNumber>
    </recommendedName>
    <alternativeName>
        <fullName evidence="15">Polydeoxyribonucleotide synthase [NAD(+)]</fullName>
    </alternativeName>
</protein>
<dbReference type="GO" id="GO:0006260">
    <property type="term" value="P:DNA replication"/>
    <property type="evidence" value="ECO:0007669"/>
    <property type="project" value="UniProtKB-KW"/>
</dbReference>
<reference evidence="18 19" key="1">
    <citation type="submission" date="2016-10" db="EMBL/GenBank/DDBJ databases">
        <authorList>
            <person name="de Groot N.N."/>
        </authorList>
    </citation>
    <scope>NUCLEOTIDE SEQUENCE [LARGE SCALE GENOMIC DNA]</scope>
    <source>
        <strain evidence="18 19">SLAS-1</strain>
    </source>
</reference>
<dbReference type="InterPro" id="IPR013840">
    <property type="entry name" value="DNAligase_N"/>
</dbReference>
<keyword evidence="11 15" id="KW-0234">DNA repair</keyword>
<comment type="caution">
    <text evidence="15">Lacks conserved residue(s) required for the propagation of feature annotation.</text>
</comment>
<dbReference type="SMART" id="SM00292">
    <property type="entry name" value="BRCT"/>
    <property type="match status" value="1"/>
</dbReference>
<feature type="binding site" evidence="15">
    <location>
        <position position="433"/>
    </location>
    <ligand>
        <name>Zn(2+)</name>
        <dbReference type="ChEBI" id="CHEBI:29105"/>
    </ligand>
</feature>
<dbReference type="EMBL" id="FNGO01000010">
    <property type="protein sequence ID" value="SDL85664.1"/>
    <property type="molecule type" value="Genomic_DNA"/>
</dbReference>
<dbReference type="SUPFAM" id="SSF50249">
    <property type="entry name" value="Nucleic acid-binding proteins"/>
    <property type="match status" value="1"/>
</dbReference>
<organism evidence="18 19">
    <name type="scientific">Halarsenatibacter silvermanii</name>
    <dbReference type="NCBI Taxonomy" id="321763"/>
    <lineage>
        <taxon>Bacteria</taxon>
        <taxon>Bacillati</taxon>
        <taxon>Bacillota</taxon>
        <taxon>Clostridia</taxon>
        <taxon>Halanaerobiales</taxon>
        <taxon>Halarsenatibacteraceae</taxon>
        <taxon>Halarsenatibacter</taxon>
    </lineage>
</organism>
<feature type="binding site" evidence="15">
    <location>
        <position position="292"/>
    </location>
    <ligand>
        <name>NAD(+)</name>
        <dbReference type="ChEBI" id="CHEBI:57540"/>
    </ligand>
</feature>
<keyword evidence="5 15" id="KW-0235">DNA replication</keyword>
<dbReference type="SUPFAM" id="SSF47781">
    <property type="entry name" value="RuvA domain 2-like"/>
    <property type="match status" value="1"/>
</dbReference>
<dbReference type="Pfam" id="PF00533">
    <property type="entry name" value="BRCT"/>
    <property type="match status" value="1"/>
</dbReference>
<dbReference type="InterPro" id="IPR003583">
    <property type="entry name" value="Hlx-hairpin-Hlx_DNA-bd_motif"/>
</dbReference>
<dbReference type="GO" id="GO:0003677">
    <property type="term" value="F:DNA binding"/>
    <property type="evidence" value="ECO:0007669"/>
    <property type="project" value="InterPro"/>
</dbReference>
<dbReference type="InterPro" id="IPR012340">
    <property type="entry name" value="NA-bd_OB-fold"/>
</dbReference>
<feature type="domain" description="BRCT" evidence="17">
    <location>
        <begin position="590"/>
        <end position="672"/>
    </location>
</feature>
<evidence type="ECO:0000256" key="4">
    <source>
        <dbReference type="ARBA" id="ARBA00022598"/>
    </source>
</evidence>
<dbReference type="HAMAP" id="MF_01588">
    <property type="entry name" value="DNA_ligase_A"/>
    <property type="match status" value="1"/>
</dbReference>
<comment type="catalytic activity">
    <reaction evidence="13 15">
        <text>NAD(+) + (deoxyribonucleotide)n-3'-hydroxyl + 5'-phospho-(deoxyribonucleotide)m = (deoxyribonucleotide)n+m + AMP + beta-nicotinamide D-nucleotide.</text>
        <dbReference type="EC" id="6.5.1.2"/>
    </reaction>
</comment>
<dbReference type="PANTHER" id="PTHR23389">
    <property type="entry name" value="CHROMOSOME TRANSMISSION FIDELITY FACTOR 18"/>
    <property type="match status" value="1"/>
</dbReference>
<dbReference type="Gene3D" id="3.30.470.30">
    <property type="entry name" value="DNA ligase/mRNA capping enzyme"/>
    <property type="match status" value="1"/>
</dbReference>
<dbReference type="GO" id="GO:0005829">
    <property type="term" value="C:cytosol"/>
    <property type="evidence" value="ECO:0007669"/>
    <property type="project" value="TreeGrafter"/>
</dbReference>
<evidence type="ECO:0000256" key="12">
    <source>
        <dbReference type="ARBA" id="ARBA00023211"/>
    </source>
</evidence>
<dbReference type="PANTHER" id="PTHR23389:SF9">
    <property type="entry name" value="DNA LIGASE"/>
    <property type="match status" value="1"/>
</dbReference>
<feature type="binding site" evidence="15">
    <location>
        <position position="316"/>
    </location>
    <ligand>
        <name>NAD(+)</name>
        <dbReference type="ChEBI" id="CHEBI:57540"/>
    </ligand>
</feature>
<dbReference type="FunFam" id="2.40.50.140:FF:000012">
    <property type="entry name" value="DNA ligase"/>
    <property type="match status" value="1"/>
</dbReference>
<dbReference type="GO" id="GO:0006281">
    <property type="term" value="P:DNA repair"/>
    <property type="evidence" value="ECO:0007669"/>
    <property type="project" value="UniProtKB-KW"/>
</dbReference>
<evidence type="ECO:0000256" key="2">
    <source>
        <dbReference type="ARBA" id="ARBA00012722"/>
    </source>
</evidence>
<keyword evidence="4 15" id="KW-0436">Ligase</keyword>
<keyword evidence="10 15" id="KW-0520">NAD</keyword>
<dbReference type="NCBIfam" id="TIGR00575">
    <property type="entry name" value="dnlj"/>
    <property type="match status" value="1"/>
</dbReference>